<dbReference type="InterPro" id="IPR009071">
    <property type="entry name" value="HMG_box_dom"/>
</dbReference>
<evidence type="ECO:0000313" key="5">
    <source>
        <dbReference type="Proteomes" id="UP001515480"/>
    </source>
</evidence>
<dbReference type="SUPFAM" id="SSF47095">
    <property type="entry name" value="HMG-box"/>
    <property type="match status" value="1"/>
</dbReference>
<feature type="region of interest" description="Disordered" evidence="2">
    <location>
        <begin position="250"/>
        <end position="380"/>
    </location>
</feature>
<evidence type="ECO:0000313" key="4">
    <source>
        <dbReference type="EMBL" id="KAL1503246.1"/>
    </source>
</evidence>
<dbReference type="InterPro" id="IPR036910">
    <property type="entry name" value="HMG_box_dom_sf"/>
</dbReference>
<accession>A0AB34INW2</accession>
<gene>
    <name evidence="4" type="ORF">AB1Y20_011302</name>
</gene>
<dbReference type="Pfam" id="PF00505">
    <property type="entry name" value="HMG_box"/>
    <property type="match status" value="1"/>
</dbReference>
<dbReference type="PRINTS" id="PR00886">
    <property type="entry name" value="HIGHMOBLTY12"/>
</dbReference>
<dbReference type="EMBL" id="JBGBPQ010000022">
    <property type="protein sequence ID" value="KAL1503246.1"/>
    <property type="molecule type" value="Genomic_DNA"/>
</dbReference>
<dbReference type="PANTHER" id="PTHR13468:SF1">
    <property type="entry name" value="PROTEIN DEK"/>
    <property type="match status" value="1"/>
</dbReference>
<dbReference type="Gene3D" id="1.10.30.10">
    <property type="entry name" value="High mobility group box domain"/>
    <property type="match status" value="1"/>
</dbReference>
<dbReference type="GO" id="GO:0042393">
    <property type="term" value="F:histone binding"/>
    <property type="evidence" value="ECO:0007669"/>
    <property type="project" value="TreeGrafter"/>
</dbReference>
<reference evidence="4 5" key="1">
    <citation type="journal article" date="2024" name="Science">
        <title>Giant polyketide synthase enzymes in the biosynthesis of giant marine polyether toxins.</title>
        <authorList>
            <person name="Fallon T.R."/>
            <person name="Shende V.V."/>
            <person name="Wierzbicki I.H."/>
            <person name="Pendleton A.L."/>
            <person name="Watervoot N.F."/>
            <person name="Auber R.P."/>
            <person name="Gonzalez D.J."/>
            <person name="Wisecaver J.H."/>
            <person name="Moore B.S."/>
        </authorList>
    </citation>
    <scope>NUCLEOTIDE SEQUENCE [LARGE SCALE GENOMIC DNA]</scope>
    <source>
        <strain evidence="4 5">12B1</strain>
    </source>
</reference>
<dbReference type="SMART" id="SM00398">
    <property type="entry name" value="HMG"/>
    <property type="match status" value="1"/>
</dbReference>
<feature type="region of interest" description="Disordered" evidence="2">
    <location>
        <begin position="145"/>
        <end position="183"/>
    </location>
</feature>
<keyword evidence="5" id="KW-1185">Reference proteome</keyword>
<dbReference type="CDD" id="cd00084">
    <property type="entry name" value="HMG-box_SF"/>
    <property type="match status" value="1"/>
</dbReference>
<feature type="compositionally biased region" description="Acidic residues" evidence="2">
    <location>
        <begin position="274"/>
        <end position="370"/>
    </location>
</feature>
<dbReference type="GO" id="GO:2000779">
    <property type="term" value="P:regulation of double-strand break repair"/>
    <property type="evidence" value="ECO:0007669"/>
    <property type="project" value="TreeGrafter"/>
</dbReference>
<keyword evidence="1" id="KW-0539">Nucleus</keyword>
<dbReference type="InterPro" id="IPR044198">
    <property type="entry name" value="DEK"/>
</dbReference>
<dbReference type="PANTHER" id="PTHR13468">
    <property type="entry name" value="DEK PROTEIN"/>
    <property type="match status" value="1"/>
</dbReference>
<dbReference type="AlphaFoldDB" id="A0AB34INW2"/>
<evidence type="ECO:0000259" key="3">
    <source>
        <dbReference type="PROSITE" id="PS50118"/>
    </source>
</evidence>
<keyword evidence="1" id="KW-0238">DNA-binding</keyword>
<feature type="compositionally biased region" description="Low complexity" evidence="2">
    <location>
        <begin position="251"/>
        <end position="260"/>
    </location>
</feature>
<feature type="compositionally biased region" description="Basic residues" evidence="2">
    <location>
        <begin position="161"/>
        <end position="178"/>
    </location>
</feature>
<dbReference type="GO" id="GO:0005634">
    <property type="term" value="C:nucleus"/>
    <property type="evidence" value="ECO:0007669"/>
    <property type="project" value="UniProtKB-UniRule"/>
</dbReference>
<evidence type="ECO:0000256" key="1">
    <source>
        <dbReference type="PROSITE-ProRule" id="PRU00267"/>
    </source>
</evidence>
<dbReference type="PROSITE" id="PS50118">
    <property type="entry name" value="HMG_BOX_2"/>
    <property type="match status" value="1"/>
</dbReference>
<feature type="DNA-binding region" description="HMG box" evidence="1">
    <location>
        <begin position="186"/>
        <end position="254"/>
    </location>
</feature>
<name>A0AB34INW2_PRYPA</name>
<sequence>MAHRLSSAARETLVEMASKPKREAKAVERLDVGVVKEKEAFKVVPGKGMKLRDIANVDLRIGKIVSSSEELKLLHRICFGTPGQKTVVKKHLREFSGFEEGQLEEKTKTIGRLDGGLLKKVMMLCDVPTTGTKIEQAARLAAFLDSPTPSGKKSDVQKLGEKRKRGEKKAKASAKAKGKASPANKIKRPLSAYFLYCNNKRDKVRAENPGASVGEIAKILGAKWKSISDERKANYMKQAAELKAEYDAKVAKAGGAAKAPGGKKAKAAAASEKDADDDEKDEKDEESEDDEEGGDEDGADEEGAGEDGADEEGGGEDGADEEGGDEAGDADAEEGGEGGDAEGEGGGDEETEEKAEKGNDDDEKDEEEEETQPKKKKKKQ</sequence>
<comment type="caution">
    <text evidence="4">The sequence shown here is derived from an EMBL/GenBank/DDBJ whole genome shotgun (WGS) entry which is preliminary data.</text>
</comment>
<dbReference type="GO" id="GO:0006325">
    <property type="term" value="P:chromatin organization"/>
    <property type="evidence" value="ECO:0007669"/>
    <property type="project" value="InterPro"/>
</dbReference>
<dbReference type="GO" id="GO:0003677">
    <property type="term" value="F:DNA binding"/>
    <property type="evidence" value="ECO:0007669"/>
    <property type="project" value="UniProtKB-UniRule"/>
</dbReference>
<organism evidence="4 5">
    <name type="scientific">Prymnesium parvum</name>
    <name type="common">Toxic golden alga</name>
    <dbReference type="NCBI Taxonomy" id="97485"/>
    <lineage>
        <taxon>Eukaryota</taxon>
        <taxon>Haptista</taxon>
        <taxon>Haptophyta</taxon>
        <taxon>Prymnesiophyceae</taxon>
        <taxon>Prymnesiales</taxon>
        <taxon>Prymnesiaceae</taxon>
        <taxon>Prymnesium</taxon>
    </lineage>
</organism>
<feature type="domain" description="HMG box" evidence="3">
    <location>
        <begin position="186"/>
        <end position="254"/>
    </location>
</feature>
<dbReference type="Proteomes" id="UP001515480">
    <property type="component" value="Unassembled WGS sequence"/>
</dbReference>
<protein>
    <recommendedName>
        <fullName evidence="3">HMG box domain-containing protein</fullName>
    </recommendedName>
</protein>
<proteinExistence type="predicted"/>
<evidence type="ECO:0000256" key="2">
    <source>
        <dbReference type="SAM" id="MobiDB-lite"/>
    </source>
</evidence>